<feature type="region of interest" description="Disordered" evidence="1">
    <location>
        <begin position="37"/>
        <end position="60"/>
    </location>
</feature>
<accession>F4YTZ3</accession>
<evidence type="ECO:0000256" key="1">
    <source>
        <dbReference type="SAM" id="MobiDB-lite"/>
    </source>
</evidence>
<proteinExistence type="predicted"/>
<sequence>MRSIFHYQAGPIELAVRANAGLRKRSVSTSIFDHVHRDEEREGCRQHKSRKDANALSPRTPLGGNVVHIWLHKDQDSTSNCQGAADRATSYSHNLRTVCNPRRCYCRPTNAERHPKSHAFHQLHEPFERLVKSICVSILQLLYVLLSRNILVVATASTSVRHKRSIEIAGAQW</sequence>
<dbReference type="EMBL" id="HM125708">
    <property type="protein sequence ID" value="AEC46805.1"/>
    <property type="molecule type" value="Genomic_DNA"/>
</dbReference>
<name>F4YTZ3_9XANT</name>
<evidence type="ECO:0000313" key="2">
    <source>
        <dbReference type="EMBL" id="AEC46805.1"/>
    </source>
</evidence>
<reference evidence="2" key="1">
    <citation type="journal article" date="2011" name="Bot. Stud.">
        <title>The XopE2 effector protein of Xanthomonas campestris pv. vesicatoria is involved in the pathogenicity and suppression of the hypersensitivity response.</title>
        <authorList>
            <person name="Lin R.-H."/>
            <person name="Peng C.-W."/>
            <person name="Lin Y.-C."/>
            <person name="Peng H.-L."/>
            <person name="Huang H.-C."/>
        </authorList>
    </citation>
    <scope>NUCLEOTIDE SEQUENCE</scope>
    <source>
        <strain evidence="2">Xvt45</strain>
    </source>
</reference>
<protein>
    <submittedName>
        <fullName evidence="2">Uncharacterized protein</fullName>
    </submittedName>
</protein>
<organism evidence="2">
    <name type="scientific">Xanthomonas vesicatoria</name>
    <dbReference type="NCBI Taxonomy" id="56460"/>
    <lineage>
        <taxon>Bacteria</taxon>
        <taxon>Pseudomonadati</taxon>
        <taxon>Pseudomonadota</taxon>
        <taxon>Gammaproteobacteria</taxon>
        <taxon>Lysobacterales</taxon>
        <taxon>Lysobacteraceae</taxon>
        <taxon>Xanthomonas</taxon>
    </lineage>
</organism>
<dbReference type="AlphaFoldDB" id="F4YTZ3"/>